<comment type="caution">
    <text evidence="2">The sequence shown here is derived from an EMBL/GenBank/DDBJ whole genome shotgun (WGS) entry which is preliminary data.</text>
</comment>
<feature type="region of interest" description="Disordered" evidence="1">
    <location>
        <begin position="418"/>
        <end position="531"/>
    </location>
</feature>
<accession>A0AAE0N1B0</accession>
<dbReference type="EMBL" id="JAULSW010000012">
    <property type="protein sequence ID" value="KAK3366508.1"/>
    <property type="molecule type" value="Genomic_DNA"/>
</dbReference>
<gene>
    <name evidence="2" type="ORF">B0H63DRAFT_91869</name>
</gene>
<evidence type="ECO:0000313" key="2">
    <source>
        <dbReference type="EMBL" id="KAK3366508.1"/>
    </source>
</evidence>
<dbReference type="Proteomes" id="UP001285441">
    <property type="component" value="Unassembled WGS sequence"/>
</dbReference>
<evidence type="ECO:0000313" key="3">
    <source>
        <dbReference type="Proteomes" id="UP001285441"/>
    </source>
</evidence>
<keyword evidence="3" id="KW-1185">Reference proteome</keyword>
<protein>
    <recommendedName>
        <fullName evidence="4">HNH nuclease domain-containing protein</fullName>
    </recommendedName>
</protein>
<feature type="compositionally biased region" description="Polar residues" evidence="1">
    <location>
        <begin position="456"/>
        <end position="465"/>
    </location>
</feature>
<feature type="compositionally biased region" description="Acidic residues" evidence="1">
    <location>
        <begin position="493"/>
        <end position="517"/>
    </location>
</feature>
<feature type="compositionally biased region" description="Basic and acidic residues" evidence="1">
    <location>
        <begin position="425"/>
        <end position="437"/>
    </location>
</feature>
<evidence type="ECO:0000256" key="1">
    <source>
        <dbReference type="SAM" id="MobiDB-lite"/>
    </source>
</evidence>
<organism evidence="2 3">
    <name type="scientific">Podospora didyma</name>
    <dbReference type="NCBI Taxonomy" id="330526"/>
    <lineage>
        <taxon>Eukaryota</taxon>
        <taxon>Fungi</taxon>
        <taxon>Dikarya</taxon>
        <taxon>Ascomycota</taxon>
        <taxon>Pezizomycotina</taxon>
        <taxon>Sordariomycetes</taxon>
        <taxon>Sordariomycetidae</taxon>
        <taxon>Sordariales</taxon>
        <taxon>Podosporaceae</taxon>
        <taxon>Podospora</taxon>
    </lineage>
</organism>
<reference evidence="2" key="1">
    <citation type="journal article" date="2023" name="Mol. Phylogenet. Evol.">
        <title>Genome-scale phylogeny and comparative genomics of the fungal order Sordariales.</title>
        <authorList>
            <person name="Hensen N."/>
            <person name="Bonometti L."/>
            <person name="Westerberg I."/>
            <person name="Brannstrom I.O."/>
            <person name="Guillou S."/>
            <person name="Cros-Aarteil S."/>
            <person name="Calhoun S."/>
            <person name="Haridas S."/>
            <person name="Kuo A."/>
            <person name="Mondo S."/>
            <person name="Pangilinan J."/>
            <person name="Riley R."/>
            <person name="LaButti K."/>
            <person name="Andreopoulos B."/>
            <person name="Lipzen A."/>
            <person name="Chen C."/>
            <person name="Yan M."/>
            <person name="Daum C."/>
            <person name="Ng V."/>
            <person name="Clum A."/>
            <person name="Steindorff A."/>
            <person name="Ohm R.A."/>
            <person name="Martin F."/>
            <person name="Silar P."/>
            <person name="Natvig D.O."/>
            <person name="Lalanne C."/>
            <person name="Gautier V."/>
            <person name="Ament-Velasquez S.L."/>
            <person name="Kruys A."/>
            <person name="Hutchinson M.I."/>
            <person name="Powell A.J."/>
            <person name="Barry K."/>
            <person name="Miller A.N."/>
            <person name="Grigoriev I.V."/>
            <person name="Debuchy R."/>
            <person name="Gladieux P."/>
            <person name="Hiltunen Thoren M."/>
            <person name="Johannesson H."/>
        </authorList>
    </citation>
    <scope>NUCLEOTIDE SEQUENCE</scope>
    <source>
        <strain evidence="2">CBS 232.78</strain>
    </source>
</reference>
<reference evidence="2" key="2">
    <citation type="submission" date="2023-06" db="EMBL/GenBank/DDBJ databases">
        <authorList>
            <consortium name="Lawrence Berkeley National Laboratory"/>
            <person name="Haridas S."/>
            <person name="Hensen N."/>
            <person name="Bonometti L."/>
            <person name="Westerberg I."/>
            <person name="Brannstrom I.O."/>
            <person name="Guillou S."/>
            <person name="Cros-Aarteil S."/>
            <person name="Calhoun S."/>
            <person name="Kuo A."/>
            <person name="Mondo S."/>
            <person name="Pangilinan J."/>
            <person name="Riley R."/>
            <person name="LaButti K."/>
            <person name="Andreopoulos B."/>
            <person name="Lipzen A."/>
            <person name="Chen C."/>
            <person name="Yanf M."/>
            <person name="Daum C."/>
            <person name="Ng V."/>
            <person name="Clum A."/>
            <person name="Steindorff A."/>
            <person name="Ohm R."/>
            <person name="Martin F."/>
            <person name="Silar P."/>
            <person name="Natvig D."/>
            <person name="Lalanne C."/>
            <person name="Gautier V."/>
            <person name="Ament-velasquez S.L."/>
            <person name="Kruys A."/>
            <person name="Hutchinson M.I."/>
            <person name="Powell A.J."/>
            <person name="Barry K."/>
            <person name="Miller A.N."/>
            <person name="Grigoriev I.V."/>
            <person name="Debuchy R."/>
            <person name="Gladieux P."/>
            <person name="Thoren M.H."/>
            <person name="Johannesson H."/>
        </authorList>
    </citation>
    <scope>NUCLEOTIDE SEQUENCE</scope>
    <source>
        <strain evidence="2">CBS 232.78</strain>
    </source>
</reference>
<name>A0AAE0N1B0_9PEZI</name>
<dbReference type="AlphaFoldDB" id="A0AAE0N1B0"/>
<evidence type="ECO:0008006" key="4">
    <source>
        <dbReference type="Google" id="ProtNLM"/>
    </source>
</evidence>
<proteinExistence type="predicted"/>
<sequence>MSTDSIARYRGQNIRFWANPYLAGPVGAMYQHSDDHPWTYAEIFRALHLCFKFYAGTEQYQWQLSLWKMQSLGTAPDFQAIGEAELLVTETDDEEKLNGSLRGVPKRVIEDPWAGVKPGEDLPEETAWRLRGVEDLQYMDIYVAHHRPETCQCNAIKLEAHQKAGCAAYTGRYKPDVKRLWSKVGKSVSKLPKDLPTRQDVSNTMRTVSGAATPAGNDLAGVSSSIHANDLTLAQRKAIIKKFPENVRLWYRACPLTGKGPSGVRNFTIEVEKAHIVPQTQYYLMPMTDEWQERIDANTAKEDHTWTNDRLRRQWNLTWDAKHNGVVFDHSIHAAVDRRAGAIHPLNKKFRTFSLLTLSDGFDGKKANFSGHTPGIGAMGQLWDICVIENFMAAYGYTRGEGALEKSYVDIDGDVPYQLRPYRRRGPESEASSRHTDTGGGTPTNRGTKRPRSPSLAGSPSTSQMHAPDDASQVVGSATKILENLYFGGKSESEDESEDEEEDEEGDEEEDEEEDKEGGEGDGYNRDRCSG</sequence>